<dbReference type="Pfam" id="PF07727">
    <property type="entry name" value="RVT_2"/>
    <property type="match status" value="1"/>
</dbReference>
<dbReference type="GO" id="GO:0015074">
    <property type="term" value="P:DNA integration"/>
    <property type="evidence" value="ECO:0007669"/>
    <property type="project" value="UniProtKB-KW"/>
</dbReference>
<gene>
    <name evidence="24" type="ORF">Agabi119p4_5705</name>
</gene>
<dbReference type="GO" id="GO:0003887">
    <property type="term" value="F:DNA-directed DNA polymerase activity"/>
    <property type="evidence" value="ECO:0007669"/>
    <property type="project" value="UniProtKB-KW"/>
</dbReference>
<evidence type="ECO:0000256" key="6">
    <source>
        <dbReference type="ARBA" id="ARBA00022722"/>
    </source>
</evidence>
<evidence type="ECO:0000256" key="12">
    <source>
        <dbReference type="ARBA" id="ARBA00022842"/>
    </source>
</evidence>
<evidence type="ECO:0000256" key="7">
    <source>
        <dbReference type="ARBA" id="ARBA00022723"/>
    </source>
</evidence>
<dbReference type="InterPro" id="IPR012337">
    <property type="entry name" value="RNaseH-like_sf"/>
</dbReference>
<dbReference type="Gene3D" id="3.30.420.10">
    <property type="entry name" value="Ribonuclease H-like superfamily/Ribonuclease H"/>
    <property type="match status" value="1"/>
</dbReference>
<dbReference type="SUPFAM" id="SSF53098">
    <property type="entry name" value="Ribonuclease H-like"/>
    <property type="match status" value="1"/>
</dbReference>
<keyword evidence="15" id="KW-0695">RNA-directed DNA polymerase</keyword>
<keyword evidence="14" id="KW-0229">DNA integration</keyword>
<dbReference type="InterPro" id="IPR025724">
    <property type="entry name" value="GAG-pre-integrase_dom"/>
</dbReference>
<keyword evidence="17" id="KW-0917">Virion maturation</keyword>
<keyword evidence="16" id="KW-0239">DNA-directed DNA polymerase</keyword>
<keyword evidence="9" id="KW-0255">Endonuclease</keyword>
<dbReference type="GO" id="GO:0004519">
    <property type="term" value="F:endonuclease activity"/>
    <property type="evidence" value="ECO:0007669"/>
    <property type="project" value="UniProtKB-KW"/>
</dbReference>
<evidence type="ECO:0000256" key="13">
    <source>
        <dbReference type="ARBA" id="ARBA00022884"/>
    </source>
</evidence>
<feature type="domain" description="Integrase catalytic" evidence="23">
    <location>
        <begin position="594"/>
        <end position="762"/>
    </location>
</feature>
<dbReference type="InterPro" id="IPR036397">
    <property type="entry name" value="RNaseH_sf"/>
</dbReference>
<keyword evidence="11" id="KW-0067">ATP-binding</keyword>
<evidence type="ECO:0000256" key="8">
    <source>
        <dbReference type="ARBA" id="ARBA00022741"/>
    </source>
</evidence>
<dbReference type="GO" id="GO:0046872">
    <property type="term" value="F:metal ion binding"/>
    <property type="evidence" value="ECO:0007669"/>
    <property type="project" value="UniProtKB-KW"/>
</dbReference>
<dbReference type="GO" id="GO:0003723">
    <property type="term" value="F:RNA binding"/>
    <property type="evidence" value="ECO:0007669"/>
    <property type="project" value="UniProtKB-KW"/>
</dbReference>
<dbReference type="PROSITE" id="PS50994">
    <property type="entry name" value="INTEGRASE"/>
    <property type="match status" value="1"/>
</dbReference>
<evidence type="ECO:0000256" key="9">
    <source>
        <dbReference type="ARBA" id="ARBA00022759"/>
    </source>
</evidence>
<dbReference type="GO" id="GO:0032196">
    <property type="term" value="P:transposition"/>
    <property type="evidence" value="ECO:0007669"/>
    <property type="project" value="UniProtKB-KW"/>
</dbReference>
<dbReference type="GO" id="GO:0005634">
    <property type="term" value="C:nucleus"/>
    <property type="evidence" value="ECO:0007669"/>
    <property type="project" value="UniProtKB-ARBA"/>
</dbReference>
<evidence type="ECO:0000256" key="19">
    <source>
        <dbReference type="ARBA" id="ARBA00023268"/>
    </source>
</evidence>
<evidence type="ECO:0000256" key="17">
    <source>
        <dbReference type="ARBA" id="ARBA00023113"/>
    </source>
</evidence>
<evidence type="ECO:0000259" key="23">
    <source>
        <dbReference type="PROSITE" id="PS50994"/>
    </source>
</evidence>
<keyword evidence="2" id="KW-0815">Transposition</keyword>
<protein>
    <recommendedName>
        <fullName evidence="23">Integrase catalytic domain-containing protein</fullName>
    </recommendedName>
</protein>
<feature type="compositionally biased region" description="Low complexity" evidence="22">
    <location>
        <begin position="292"/>
        <end position="310"/>
    </location>
</feature>
<evidence type="ECO:0000256" key="5">
    <source>
        <dbReference type="ARBA" id="ARBA00022695"/>
    </source>
</evidence>
<dbReference type="PANTHER" id="PTHR42648:SF11">
    <property type="entry name" value="TRANSPOSON TY4-P GAG-POL POLYPROTEIN"/>
    <property type="match status" value="1"/>
</dbReference>
<dbReference type="InterPro" id="IPR057670">
    <property type="entry name" value="SH3_retrovirus"/>
</dbReference>
<dbReference type="Pfam" id="PF22936">
    <property type="entry name" value="Pol_BBD"/>
    <property type="match status" value="1"/>
</dbReference>
<evidence type="ECO:0000256" key="21">
    <source>
        <dbReference type="ARBA" id="ARBA00049244"/>
    </source>
</evidence>
<comment type="catalytic activity">
    <reaction evidence="20">
        <text>DNA(n) + a 2'-deoxyribonucleoside 5'-triphosphate = DNA(n+1) + diphosphate</text>
        <dbReference type="Rhea" id="RHEA:22508"/>
        <dbReference type="Rhea" id="RHEA-COMP:17339"/>
        <dbReference type="Rhea" id="RHEA-COMP:17340"/>
        <dbReference type="ChEBI" id="CHEBI:33019"/>
        <dbReference type="ChEBI" id="CHEBI:61560"/>
        <dbReference type="ChEBI" id="CHEBI:173112"/>
        <dbReference type="EC" id="2.7.7.49"/>
    </reaction>
</comment>
<dbReference type="InterPro" id="IPR054722">
    <property type="entry name" value="PolX-like_BBD"/>
</dbReference>
<evidence type="ECO:0000256" key="22">
    <source>
        <dbReference type="SAM" id="MobiDB-lite"/>
    </source>
</evidence>
<sequence>MATNTGGNAPPIFADTAKFNGTNWVSWSGMIRIAAELRGVSGYLDGSIPNPATETTPAINVTPPSPTDTTLLPTDTPWESITPRAAEWKVRNAWTMGLLIYNTTDPVGLGISIGGTAADAWRSFLDNYEVASEMALLNAEMELRNMTYVDGQDFTEFISRLRTKWSNANALGAKIDDKSFRSIILNALPRSWDSIVATLYTTKSSRDAIQQLFTHWARISRDRVTTSQNTSALQVSTQTHNNNRQRSQNSQLICTNQNCNRRGHTIEFCYWPGGGKAGQFPQGFGRRGGARGNANNTTTGTYQTSANNTTADPNNKEERKEQQVFALAVITDADDDTKVAKVPSNLPIHVLSPNTPSLSFTSVSDTLNVDSTGKGSQRGGGVGINITSSTTDAIPTYQTVTLLDSGASDHCFVNKICFSTYNLISPPRQGNAAGKGSTFAISGTGSAELYTPLNGILTKVVLSDVLHTPHLRSNLISVSKLVSRGSSVSFEGSTAIVRNRAGETALVAFKENGLYVIPNANVHANAVQAKSTAVSLQTWHRRLGHASIEVVKRMSKEGLVDGMNVAGSAEVSGLCEDCIYGKHTSHPYNNPSPPETKPLERVHIDIWGPSPVQSAGGAKYFMLFIDGATSFRKLYFLTTKSADATLMAFKDFHAEAERQTGMVLKEVRLDMGREWHNELWSTYVKTHGIILNFTTPYAHQQNGKAERSMRTLLDMARTMLADSGLPQKYWADAVQTAAYIRNLIPTTSNPSLVPAESWSGQRQDVSHLRPFGSTAYAHIPVEIHPSKLSPRSAKLTLVGYYGHTGYKLLDRTTGAAYKSRDVIFEETRPHLSTDPITSFPIDDSRTPSTAIAPRPKAITDLHETADDNTSGTTNGIDVPVQPPSNAEEPVARDVAELPLALRRSRREVRPSQRMKDSMEYLGRPMANVVDSEVHDLWVPKNYHEAMKSPELWLDPMLKELRVMKDKEVYRLVPRPTNKNVVKSRWVYANKYDEGGAVIARKARLVAKGFTQVIGEDYDETYASVARLESVRLVCAIAAARGLHLWQVDFVSAFLNSDNSFEVYMEQPPGFEEGGDHVWLLLKTLYGTMQGAYDWAKTLETTYAGHGYYTSKADPQIRSKVEGNEFTLTSTWTDDVLGASSTLEGMVKAKDELGKSYEVKDLGEAKFILGMRIERMENGDVRLSQQAYCERVIERFKQSDLKPRSTPLPAGVILSIEDSPKTDAEKAEMANIPYREVLGSLMWLQVATRPDLSFAVNMLSRFANNPGRAHWEAMKHTLAYVKSTTHYGITYRHDSNIKPLGYVDADYAGDTDRRRSTEGHIFFVAGGPVSWASKRQDTVALSTVEAEYMAFSRAVQQGIWITSFMDEIGLPQDTPVLIYADNNGAIANTQNYKNHRRTKHIDIRYHFVKERTANGDIIFEYIPSSDNLADILTKPLARDAVIRCCVGIGLRDVEAGGVL</sequence>
<evidence type="ECO:0000256" key="20">
    <source>
        <dbReference type="ARBA" id="ARBA00048173"/>
    </source>
</evidence>
<comment type="catalytic activity">
    <reaction evidence="21">
        <text>DNA(n) + a 2'-deoxyribonucleoside 5'-triphosphate = DNA(n+1) + diphosphate</text>
        <dbReference type="Rhea" id="RHEA:22508"/>
        <dbReference type="Rhea" id="RHEA-COMP:17339"/>
        <dbReference type="Rhea" id="RHEA-COMP:17340"/>
        <dbReference type="ChEBI" id="CHEBI:33019"/>
        <dbReference type="ChEBI" id="CHEBI:61560"/>
        <dbReference type="ChEBI" id="CHEBI:173112"/>
        <dbReference type="EC" id="2.7.7.7"/>
    </reaction>
</comment>
<evidence type="ECO:0000256" key="14">
    <source>
        <dbReference type="ARBA" id="ARBA00022908"/>
    </source>
</evidence>
<dbReference type="InterPro" id="IPR001584">
    <property type="entry name" value="Integrase_cat-core"/>
</dbReference>
<keyword evidence="18" id="KW-0233">DNA recombination</keyword>
<dbReference type="GO" id="GO:0006310">
    <property type="term" value="P:DNA recombination"/>
    <property type="evidence" value="ECO:0007669"/>
    <property type="project" value="UniProtKB-KW"/>
</dbReference>
<keyword evidence="13" id="KW-0694">RNA-binding</keyword>
<keyword evidence="12" id="KW-0460">Magnesium</keyword>
<evidence type="ECO:0000313" key="24">
    <source>
        <dbReference type="EMBL" id="KAF7773538.1"/>
    </source>
</evidence>
<feature type="region of interest" description="Disordered" evidence="22">
    <location>
        <begin position="864"/>
        <end position="889"/>
    </location>
</feature>
<dbReference type="GO" id="GO:0003964">
    <property type="term" value="F:RNA-directed DNA polymerase activity"/>
    <property type="evidence" value="ECO:0007669"/>
    <property type="project" value="UniProtKB-KW"/>
</dbReference>
<reference evidence="24 25" key="1">
    <citation type="journal article" name="Sci. Rep.">
        <title>Telomere-to-telomere assembled and centromere annotated genomes of the two main subspecies of the button mushroom Agaricus bisporus reveal especially polymorphic chromosome ends.</title>
        <authorList>
            <person name="Sonnenberg A.S.M."/>
            <person name="Sedaghat-Telgerd N."/>
            <person name="Lavrijssen B."/>
            <person name="Ohm R.A."/>
            <person name="Hendrickx P.M."/>
            <person name="Scholtmeijer K."/>
            <person name="Baars J.J.P."/>
            <person name="van Peer A."/>
        </authorList>
    </citation>
    <scope>NUCLEOTIDE SEQUENCE [LARGE SCALE GENOMIC DNA]</scope>
    <source>
        <strain evidence="24 25">H119_p4</strain>
    </source>
</reference>
<keyword evidence="6" id="KW-0540">Nuclease</keyword>
<keyword evidence="7" id="KW-0479">Metal-binding</keyword>
<evidence type="ECO:0000256" key="11">
    <source>
        <dbReference type="ARBA" id="ARBA00022840"/>
    </source>
</evidence>
<comment type="function">
    <text evidence="1">The aspartyl protease (PR) mediates the proteolytic cleavages of the Gag and Gag-Pol polyproteins after assembly of the VLP.</text>
</comment>
<evidence type="ECO:0000256" key="18">
    <source>
        <dbReference type="ARBA" id="ARBA00023172"/>
    </source>
</evidence>
<dbReference type="EMBL" id="JABXXO010000007">
    <property type="protein sequence ID" value="KAF7773538.1"/>
    <property type="molecule type" value="Genomic_DNA"/>
</dbReference>
<evidence type="ECO:0000256" key="3">
    <source>
        <dbReference type="ARBA" id="ARBA00022612"/>
    </source>
</evidence>
<keyword evidence="10" id="KW-0378">Hydrolase</keyword>
<comment type="caution">
    <text evidence="24">The sequence shown here is derived from an EMBL/GenBank/DDBJ whole genome shotgun (WGS) entry which is preliminary data.</text>
</comment>
<feature type="region of interest" description="Disordered" evidence="22">
    <location>
        <begin position="287"/>
        <end position="317"/>
    </location>
</feature>
<dbReference type="PANTHER" id="PTHR42648">
    <property type="entry name" value="TRANSPOSASE, PUTATIVE-RELATED"/>
    <property type="match status" value="1"/>
</dbReference>
<name>A0A8H7F248_AGABI</name>
<evidence type="ECO:0000256" key="10">
    <source>
        <dbReference type="ARBA" id="ARBA00022801"/>
    </source>
</evidence>
<accession>A0A8H7F248</accession>
<evidence type="ECO:0000256" key="1">
    <source>
        <dbReference type="ARBA" id="ARBA00002180"/>
    </source>
</evidence>
<dbReference type="InterPro" id="IPR013103">
    <property type="entry name" value="RVT_2"/>
</dbReference>
<dbReference type="InterPro" id="IPR039537">
    <property type="entry name" value="Retrotran_Ty1/copia-like"/>
</dbReference>
<dbReference type="GO" id="GO:0005524">
    <property type="term" value="F:ATP binding"/>
    <property type="evidence" value="ECO:0007669"/>
    <property type="project" value="UniProtKB-KW"/>
</dbReference>
<dbReference type="GO" id="GO:0008233">
    <property type="term" value="F:peptidase activity"/>
    <property type="evidence" value="ECO:0007669"/>
    <property type="project" value="UniProtKB-KW"/>
</dbReference>
<keyword evidence="3" id="KW-1188">Viral release from host cell</keyword>
<keyword evidence="8" id="KW-0547">Nucleotide-binding</keyword>
<evidence type="ECO:0000256" key="4">
    <source>
        <dbReference type="ARBA" id="ARBA00022670"/>
    </source>
</evidence>
<keyword evidence="4" id="KW-0645">Protease</keyword>
<dbReference type="Proteomes" id="UP000629468">
    <property type="component" value="Unassembled WGS sequence"/>
</dbReference>
<keyword evidence="19" id="KW-0511">Multifunctional enzyme</keyword>
<dbReference type="GO" id="GO:0006508">
    <property type="term" value="P:proteolysis"/>
    <property type="evidence" value="ECO:0007669"/>
    <property type="project" value="UniProtKB-KW"/>
</dbReference>
<organism evidence="24 25">
    <name type="scientific">Agaricus bisporus var. burnettii</name>
    <dbReference type="NCBI Taxonomy" id="192524"/>
    <lineage>
        <taxon>Eukaryota</taxon>
        <taxon>Fungi</taxon>
        <taxon>Dikarya</taxon>
        <taxon>Basidiomycota</taxon>
        <taxon>Agaricomycotina</taxon>
        <taxon>Agaricomycetes</taxon>
        <taxon>Agaricomycetidae</taxon>
        <taxon>Agaricales</taxon>
        <taxon>Agaricineae</taxon>
        <taxon>Agaricaceae</taxon>
        <taxon>Agaricus</taxon>
    </lineage>
</organism>
<evidence type="ECO:0000256" key="15">
    <source>
        <dbReference type="ARBA" id="ARBA00022918"/>
    </source>
</evidence>
<evidence type="ECO:0000256" key="2">
    <source>
        <dbReference type="ARBA" id="ARBA00022578"/>
    </source>
</evidence>
<dbReference type="Pfam" id="PF14223">
    <property type="entry name" value="Retrotran_gag_2"/>
    <property type="match status" value="1"/>
</dbReference>
<dbReference type="CDD" id="cd09272">
    <property type="entry name" value="RNase_HI_RT_Ty1"/>
    <property type="match status" value="1"/>
</dbReference>
<proteinExistence type="predicted"/>
<dbReference type="Pfam" id="PF13976">
    <property type="entry name" value="gag_pre-integrs"/>
    <property type="match status" value="1"/>
</dbReference>
<evidence type="ECO:0000313" key="25">
    <source>
        <dbReference type="Proteomes" id="UP000629468"/>
    </source>
</evidence>
<evidence type="ECO:0000256" key="16">
    <source>
        <dbReference type="ARBA" id="ARBA00022932"/>
    </source>
</evidence>
<keyword evidence="5" id="KW-0548">Nucleotidyltransferase</keyword>
<keyword evidence="16" id="KW-0808">Transferase</keyword>
<dbReference type="Pfam" id="PF25597">
    <property type="entry name" value="SH3_retrovirus"/>
    <property type="match status" value="1"/>
</dbReference>